<reference evidence="2 3" key="1">
    <citation type="submission" date="2023-02" db="EMBL/GenBank/DDBJ databases">
        <title>LHISI_Scaffold_Assembly.</title>
        <authorList>
            <person name="Stuart O.P."/>
            <person name="Cleave R."/>
            <person name="Magrath M.J.L."/>
            <person name="Mikheyev A.S."/>
        </authorList>
    </citation>
    <scope>NUCLEOTIDE SEQUENCE [LARGE SCALE GENOMIC DNA]</scope>
    <source>
        <strain evidence="2">Daus_M_001</strain>
        <tissue evidence="2">Leg muscle</tissue>
    </source>
</reference>
<evidence type="ECO:0000313" key="3">
    <source>
        <dbReference type="Proteomes" id="UP001159363"/>
    </source>
</evidence>
<comment type="caution">
    <text evidence="2">The sequence shown here is derived from an EMBL/GenBank/DDBJ whole genome shotgun (WGS) entry which is preliminary data.</text>
</comment>
<evidence type="ECO:0000313" key="2">
    <source>
        <dbReference type="EMBL" id="KAJ8879499.1"/>
    </source>
</evidence>
<dbReference type="InterPro" id="IPR049012">
    <property type="entry name" value="Mutator_transp_dom"/>
</dbReference>
<accession>A0ABQ9H5C9</accession>
<dbReference type="EMBL" id="JARBHB010000007">
    <property type="protein sequence ID" value="KAJ8879499.1"/>
    <property type="molecule type" value="Genomic_DNA"/>
</dbReference>
<proteinExistence type="predicted"/>
<gene>
    <name evidence="2" type="ORF">PR048_020107</name>
</gene>
<keyword evidence="3" id="KW-1185">Reference proteome</keyword>
<protein>
    <recommendedName>
        <fullName evidence="1">Mutator-like transposase domain-containing protein</fullName>
    </recommendedName>
</protein>
<feature type="domain" description="Mutator-like transposase" evidence="1">
    <location>
        <begin position="7"/>
        <end position="82"/>
    </location>
</feature>
<name>A0ABQ9H5C9_9NEOP</name>
<dbReference type="Pfam" id="PF20700">
    <property type="entry name" value="Mutator"/>
    <property type="match status" value="1"/>
</dbReference>
<sequence length="83" mass="9284">MINTINDINDSAVWGALSTGIGYSQLEEMFAIMDVPVKSSKKFKKHKIAIEQVGNNQAWEEHLTTKIKLAGSQEKRIAEEKGH</sequence>
<organism evidence="2 3">
    <name type="scientific">Dryococelus australis</name>
    <dbReference type="NCBI Taxonomy" id="614101"/>
    <lineage>
        <taxon>Eukaryota</taxon>
        <taxon>Metazoa</taxon>
        <taxon>Ecdysozoa</taxon>
        <taxon>Arthropoda</taxon>
        <taxon>Hexapoda</taxon>
        <taxon>Insecta</taxon>
        <taxon>Pterygota</taxon>
        <taxon>Neoptera</taxon>
        <taxon>Polyneoptera</taxon>
        <taxon>Phasmatodea</taxon>
        <taxon>Verophasmatodea</taxon>
        <taxon>Anareolatae</taxon>
        <taxon>Phasmatidae</taxon>
        <taxon>Eurycanthinae</taxon>
        <taxon>Dryococelus</taxon>
    </lineage>
</organism>
<evidence type="ECO:0000259" key="1">
    <source>
        <dbReference type="Pfam" id="PF20700"/>
    </source>
</evidence>
<dbReference type="Proteomes" id="UP001159363">
    <property type="component" value="Chromosome 6"/>
</dbReference>